<evidence type="ECO:0000313" key="3">
    <source>
        <dbReference type="Proteomes" id="UP000247602"/>
    </source>
</evidence>
<keyword evidence="3" id="KW-1185">Reference proteome</keyword>
<evidence type="ECO:0000259" key="1">
    <source>
        <dbReference type="PROSITE" id="PS51782"/>
    </source>
</evidence>
<dbReference type="CDD" id="cd00118">
    <property type="entry name" value="LysM"/>
    <property type="match status" value="1"/>
</dbReference>
<evidence type="ECO:0000313" key="2">
    <source>
        <dbReference type="EMBL" id="PZA22386.1"/>
    </source>
</evidence>
<dbReference type="Pfam" id="PF01476">
    <property type="entry name" value="LysM"/>
    <property type="match status" value="1"/>
</dbReference>
<dbReference type="Proteomes" id="UP000247602">
    <property type="component" value="Unassembled WGS sequence"/>
</dbReference>
<reference evidence="2 3" key="1">
    <citation type="submission" date="2018-06" db="EMBL/GenBank/DDBJ databases">
        <title>Draft genome sequence of Modestobacter versicolor CP153-2.</title>
        <authorList>
            <person name="Gundlapally S.R."/>
        </authorList>
    </citation>
    <scope>NUCLEOTIDE SEQUENCE [LARGE SCALE GENOMIC DNA]</scope>
    <source>
        <strain evidence="2 3">CP153-2</strain>
    </source>
</reference>
<dbReference type="InterPro" id="IPR018392">
    <property type="entry name" value="LysM"/>
</dbReference>
<dbReference type="AlphaFoldDB" id="A0A323VGW6"/>
<dbReference type="OrthoDB" id="5084290at2"/>
<accession>A0A323VGW6</accession>
<feature type="domain" description="LysM" evidence="1">
    <location>
        <begin position="21"/>
        <end position="70"/>
    </location>
</feature>
<sequence length="71" mass="7239">MATVAVELGQADGGLELAGSSTVVVQPGDTLWSIAGEVAPEEDRRAVVDALVDANDLDAVELVPGQVLQLP</sequence>
<comment type="caution">
    <text evidence="2">The sequence shown here is derived from an EMBL/GenBank/DDBJ whole genome shotgun (WGS) entry which is preliminary data.</text>
</comment>
<name>A0A323VGW6_9ACTN</name>
<dbReference type="SMART" id="SM00257">
    <property type="entry name" value="LysM"/>
    <property type="match status" value="1"/>
</dbReference>
<dbReference type="InterPro" id="IPR036779">
    <property type="entry name" value="LysM_dom_sf"/>
</dbReference>
<proteinExistence type="predicted"/>
<protein>
    <recommendedName>
        <fullName evidence="1">LysM domain-containing protein</fullName>
    </recommendedName>
</protein>
<dbReference type="EMBL" id="QKNV01000034">
    <property type="protein sequence ID" value="PZA22386.1"/>
    <property type="molecule type" value="Genomic_DNA"/>
</dbReference>
<gene>
    <name evidence="2" type="ORF">DMO24_05220</name>
</gene>
<dbReference type="Gene3D" id="3.10.350.10">
    <property type="entry name" value="LysM domain"/>
    <property type="match status" value="1"/>
</dbReference>
<organism evidence="2 3">
    <name type="scientific">Modestobacter versicolor</name>
    <dbReference type="NCBI Taxonomy" id="429133"/>
    <lineage>
        <taxon>Bacteria</taxon>
        <taxon>Bacillati</taxon>
        <taxon>Actinomycetota</taxon>
        <taxon>Actinomycetes</taxon>
        <taxon>Geodermatophilales</taxon>
        <taxon>Geodermatophilaceae</taxon>
        <taxon>Modestobacter</taxon>
    </lineage>
</organism>
<dbReference type="SUPFAM" id="SSF54106">
    <property type="entry name" value="LysM domain"/>
    <property type="match status" value="1"/>
</dbReference>
<dbReference type="PROSITE" id="PS51782">
    <property type="entry name" value="LYSM"/>
    <property type="match status" value="1"/>
</dbReference>